<dbReference type="PANTHER" id="PTHR43844:SF1">
    <property type="entry name" value="METHIONINE SYNTHASE"/>
    <property type="match status" value="1"/>
</dbReference>
<dbReference type="Pfam" id="PF01717">
    <property type="entry name" value="Meth_synt_2"/>
    <property type="match status" value="1"/>
</dbReference>
<name>A0A0V8CS39_LACLL</name>
<reference evidence="3" key="1">
    <citation type="submission" date="2015-10" db="EMBL/GenBank/DDBJ databases">
        <title>Draft Genome Sequences of 11 Lactococcus lactis subspecies cremoris strains.</title>
        <authorList>
            <person name="Wels M."/>
            <person name="Backus L."/>
            <person name="Boekhorst J."/>
            <person name="Dijkstra A."/>
            <person name="Beerthuizen M."/>
            <person name="Kelly W."/>
            <person name="Siezen R."/>
            <person name="Bachmann H."/>
            <person name="Van Hijum S."/>
        </authorList>
    </citation>
    <scope>NUCLEOTIDE SEQUENCE [LARGE SCALE GENOMIC DNA]</scope>
    <source>
        <strain evidence="3">KF282</strain>
    </source>
</reference>
<protein>
    <submittedName>
        <fullName evidence="2">Methionine synthase II (Cobalamin-independent)</fullName>
    </submittedName>
</protein>
<dbReference type="RefSeq" id="WP_058219702.1">
    <property type="nucleotide sequence ID" value="NZ_LKLN01000066.1"/>
</dbReference>
<evidence type="ECO:0000259" key="1">
    <source>
        <dbReference type="Pfam" id="PF01717"/>
    </source>
</evidence>
<dbReference type="SUPFAM" id="SSF51726">
    <property type="entry name" value="UROD/MetE-like"/>
    <property type="match status" value="1"/>
</dbReference>
<proteinExistence type="predicted"/>
<dbReference type="CDD" id="cd03311">
    <property type="entry name" value="CIMS_C_terminal_like"/>
    <property type="match status" value="1"/>
</dbReference>
<dbReference type="GO" id="GO:0003871">
    <property type="term" value="F:5-methyltetrahydropteroyltriglutamate-homocysteine S-methyltransferase activity"/>
    <property type="evidence" value="ECO:0007669"/>
    <property type="project" value="InterPro"/>
</dbReference>
<accession>A0A0V8CS39</accession>
<dbReference type="Proteomes" id="UP000053058">
    <property type="component" value="Unassembled WGS sequence"/>
</dbReference>
<dbReference type="InterPro" id="IPR038071">
    <property type="entry name" value="UROD/MetE-like_sf"/>
</dbReference>
<dbReference type="NCBIfam" id="NF005085">
    <property type="entry name" value="PRK06520.1"/>
    <property type="match status" value="1"/>
</dbReference>
<dbReference type="PATRIC" id="fig|1360.105.peg.1885"/>
<dbReference type="NCBIfam" id="NF004875">
    <property type="entry name" value="PRK06233.1"/>
    <property type="match status" value="1"/>
</dbReference>
<dbReference type="GO" id="GO:0008270">
    <property type="term" value="F:zinc ion binding"/>
    <property type="evidence" value="ECO:0007669"/>
    <property type="project" value="InterPro"/>
</dbReference>
<organism evidence="2 3">
    <name type="scientific">Lactococcus lactis subsp. lactis</name>
    <name type="common">Streptococcus lactis</name>
    <dbReference type="NCBI Taxonomy" id="1360"/>
    <lineage>
        <taxon>Bacteria</taxon>
        <taxon>Bacillati</taxon>
        <taxon>Bacillota</taxon>
        <taxon>Bacilli</taxon>
        <taxon>Lactobacillales</taxon>
        <taxon>Streptococcaceae</taxon>
        <taxon>Lactococcus</taxon>
    </lineage>
</organism>
<dbReference type="GO" id="GO:0009086">
    <property type="term" value="P:methionine biosynthetic process"/>
    <property type="evidence" value="ECO:0007669"/>
    <property type="project" value="InterPro"/>
</dbReference>
<sequence length="369" mass="42994">MTKTYKHYHFDHVGSFLRPQALKEARLAYSEGQLPLSDFKKIQESEIKRLVKEEVNVGLKAVTDGEFNRSWWHLDFLWGLNGVGTYEQEDSYKFHGAKTRTTNIELTGKVAFNTEHPFFADFNYLKSLLPEGVEPKVTIPSPSLIPNRDGRSDRWPEFYGSWEEFLDDLAQAYHETLLHFYELGARYIQLDDTTWAYLIARLLDDPENHEKYVKMCEDIVYLVNKLLKDLPEDLRVSTHICRGNFKSTYLFEGSYEPVAKYLGQLNYDTFFLEYDDARSGSFAPLTEIWNQRKDVLLVLGLFTSKHPELEKYEDIKARLDEALESIPLENLALSTQCGFASTEEGNDLTEEEEWAKLTHIKKIVDKIWK</sequence>
<gene>
    <name evidence="2" type="ORF">KF282_1546</name>
</gene>
<dbReference type="AlphaFoldDB" id="A0A0V8CS39"/>
<dbReference type="Gene3D" id="3.20.20.210">
    <property type="match status" value="1"/>
</dbReference>
<evidence type="ECO:0000313" key="3">
    <source>
        <dbReference type="Proteomes" id="UP000053058"/>
    </source>
</evidence>
<evidence type="ECO:0000313" key="2">
    <source>
        <dbReference type="EMBL" id="KSU04134.1"/>
    </source>
</evidence>
<feature type="domain" description="Cobalamin-independent methionine synthase MetE C-terminal/archaeal" evidence="1">
    <location>
        <begin position="164"/>
        <end position="342"/>
    </location>
</feature>
<dbReference type="InterPro" id="IPR002629">
    <property type="entry name" value="Met_Synth_C/arc"/>
</dbReference>
<dbReference type="EMBL" id="LKLN01000066">
    <property type="protein sequence ID" value="KSU04134.1"/>
    <property type="molecule type" value="Genomic_DNA"/>
</dbReference>
<comment type="caution">
    <text evidence="2">The sequence shown here is derived from an EMBL/GenBank/DDBJ whole genome shotgun (WGS) entry which is preliminary data.</text>
</comment>
<dbReference type="PANTHER" id="PTHR43844">
    <property type="entry name" value="METHIONINE SYNTHASE"/>
    <property type="match status" value="1"/>
</dbReference>